<comment type="caution">
    <text evidence="1">The sequence shown here is derived from an EMBL/GenBank/DDBJ whole genome shotgun (WGS) entry which is preliminary data.</text>
</comment>
<proteinExistence type="predicted"/>
<reference evidence="1" key="2">
    <citation type="submission" date="2021-09" db="EMBL/GenBank/DDBJ databases">
        <authorList>
            <person name="Jia N."/>
            <person name="Wang J."/>
            <person name="Shi W."/>
            <person name="Du L."/>
            <person name="Sun Y."/>
            <person name="Zhan W."/>
            <person name="Jiang J."/>
            <person name="Wang Q."/>
            <person name="Zhang B."/>
            <person name="Ji P."/>
            <person name="Sakyi L.B."/>
            <person name="Cui X."/>
            <person name="Yuan T."/>
            <person name="Jiang B."/>
            <person name="Yang W."/>
            <person name="Lam T.T.-Y."/>
            <person name="Chang Q."/>
            <person name="Ding S."/>
            <person name="Wang X."/>
            <person name="Zhu J."/>
            <person name="Ruan X."/>
            <person name="Zhao L."/>
            <person name="Wei J."/>
            <person name="Que T."/>
            <person name="Du C."/>
            <person name="Cheng J."/>
            <person name="Dai P."/>
            <person name="Han X."/>
            <person name="Huang E."/>
            <person name="Gao Y."/>
            <person name="Liu J."/>
            <person name="Shao H."/>
            <person name="Ye R."/>
            <person name="Li L."/>
            <person name="Wei W."/>
            <person name="Wang X."/>
            <person name="Wang C."/>
            <person name="Huo Q."/>
            <person name="Li W."/>
            <person name="Guo W."/>
            <person name="Chen H."/>
            <person name="Chen S."/>
            <person name="Zhou L."/>
            <person name="Zhou L."/>
            <person name="Ni X."/>
            <person name="Tian J."/>
            <person name="Zhou Y."/>
            <person name="Sheng Y."/>
            <person name="Liu T."/>
            <person name="Pan Y."/>
            <person name="Xia L."/>
            <person name="Li J."/>
            <person name="Zhao F."/>
            <person name="Cao W."/>
        </authorList>
    </citation>
    <scope>NUCLEOTIDE SEQUENCE</scope>
    <source>
        <strain evidence="1">Rsan-2018</strain>
        <tissue evidence="1">Larvae</tissue>
    </source>
</reference>
<dbReference type="AlphaFoldDB" id="A0A9D4TC34"/>
<evidence type="ECO:0000313" key="2">
    <source>
        <dbReference type="Proteomes" id="UP000821837"/>
    </source>
</evidence>
<accession>A0A9D4TC34</accession>
<reference evidence="1" key="1">
    <citation type="journal article" date="2020" name="Cell">
        <title>Large-Scale Comparative Analyses of Tick Genomes Elucidate Their Genetic Diversity and Vector Capacities.</title>
        <authorList>
            <consortium name="Tick Genome and Microbiome Consortium (TIGMIC)"/>
            <person name="Jia N."/>
            <person name="Wang J."/>
            <person name="Shi W."/>
            <person name="Du L."/>
            <person name="Sun Y."/>
            <person name="Zhan W."/>
            <person name="Jiang J.F."/>
            <person name="Wang Q."/>
            <person name="Zhang B."/>
            <person name="Ji P."/>
            <person name="Bell-Sakyi L."/>
            <person name="Cui X.M."/>
            <person name="Yuan T.T."/>
            <person name="Jiang B.G."/>
            <person name="Yang W.F."/>
            <person name="Lam T.T."/>
            <person name="Chang Q.C."/>
            <person name="Ding S.J."/>
            <person name="Wang X.J."/>
            <person name="Zhu J.G."/>
            <person name="Ruan X.D."/>
            <person name="Zhao L."/>
            <person name="Wei J.T."/>
            <person name="Ye R.Z."/>
            <person name="Que T.C."/>
            <person name="Du C.H."/>
            <person name="Zhou Y.H."/>
            <person name="Cheng J.X."/>
            <person name="Dai P.F."/>
            <person name="Guo W.B."/>
            <person name="Han X.H."/>
            <person name="Huang E.J."/>
            <person name="Li L.F."/>
            <person name="Wei W."/>
            <person name="Gao Y.C."/>
            <person name="Liu J.Z."/>
            <person name="Shao H.Z."/>
            <person name="Wang X."/>
            <person name="Wang C.C."/>
            <person name="Yang T.C."/>
            <person name="Huo Q.B."/>
            <person name="Li W."/>
            <person name="Chen H.Y."/>
            <person name="Chen S.E."/>
            <person name="Zhou L.G."/>
            <person name="Ni X.B."/>
            <person name="Tian J.H."/>
            <person name="Sheng Y."/>
            <person name="Liu T."/>
            <person name="Pan Y.S."/>
            <person name="Xia L.Y."/>
            <person name="Li J."/>
            <person name="Zhao F."/>
            <person name="Cao W.C."/>
        </authorList>
    </citation>
    <scope>NUCLEOTIDE SEQUENCE</scope>
    <source>
        <strain evidence="1">Rsan-2018</strain>
    </source>
</reference>
<evidence type="ECO:0000313" key="1">
    <source>
        <dbReference type="EMBL" id="KAH7984636.1"/>
    </source>
</evidence>
<organism evidence="1 2">
    <name type="scientific">Rhipicephalus sanguineus</name>
    <name type="common">Brown dog tick</name>
    <name type="synonym">Ixodes sanguineus</name>
    <dbReference type="NCBI Taxonomy" id="34632"/>
    <lineage>
        <taxon>Eukaryota</taxon>
        <taxon>Metazoa</taxon>
        <taxon>Ecdysozoa</taxon>
        <taxon>Arthropoda</taxon>
        <taxon>Chelicerata</taxon>
        <taxon>Arachnida</taxon>
        <taxon>Acari</taxon>
        <taxon>Parasitiformes</taxon>
        <taxon>Ixodida</taxon>
        <taxon>Ixodoidea</taxon>
        <taxon>Ixodidae</taxon>
        <taxon>Rhipicephalinae</taxon>
        <taxon>Rhipicephalus</taxon>
        <taxon>Rhipicephalus</taxon>
    </lineage>
</organism>
<gene>
    <name evidence="1" type="ORF">HPB52_023306</name>
</gene>
<dbReference type="Proteomes" id="UP000821837">
    <property type="component" value="Chromosome 1"/>
</dbReference>
<dbReference type="PANTHER" id="PTHR48257">
    <property type="match status" value="1"/>
</dbReference>
<dbReference type="VEuPathDB" id="VectorBase:RSAN_042107"/>
<dbReference type="EMBL" id="JABSTV010001245">
    <property type="protein sequence ID" value="KAH7984636.1"/>
    <property type="molecule type" value="Genomic_DNA"/>
</dbReference>
<name>A0A9D4TC34_RHISA</name>
<keyword evidence="2" id="KW-1185">Reference proteome</keyword>
<dbReference type="PANTHER" id="PTHR48257:SF1">
    <property type="match status" value="1"/>
</dbReference>
<protein>
    <submittedName>
        <fullName evidence="1">Uncharacterized protein</fullName>
    </submittedName>
</protein>
<sequence length="268" mass="30057">MQVVSPPVTAVLKLLKEQAGHTCDASFAHVGLTVVFMDTMYRWFTLMDVSNCTQHVHQNNPDYKQYESEDDERLGWLEASFLDYLAEIKRHSPAMNFLTKETRRGLLIKTISNVECVRYLLMVMRFRFVLTKKMSSDPIEAFFGWLRKSAGLNDQTDVRAVLSGIEKSLKTSIACTSSSSNVMTADSSSCSSSALLHRPARAAQNDSKAFLAEATTTLEESLDMEKTLLPTPDVAALAMLPPKICQCQFGFNMKDLHNQPRCIENGDR</sequence>